<dbReference type="EMBL" id="JAHLFQ010000210">
    <property type="protein sequence ID" value="MBU3804900.1"/>
    <property type="molecule type" value="Genomic_DNA"/>
</dbReference>
<dbReference type="SUPFAM" id="SSF81606">
    <property type="entry name" value="PP2C-like"/>
    <property type="match status" value="1"/>
</dbReference>
<gene>
    <name evidence="2" type="ORF">H9872_09125</name>
</gene>
<dbReference type="InterPro" id="IPR001932">
    <property type="entry name" value="PPM-type_phosphatase-like_dom"/>
</dbReference>
<dbReference type="CDD" id="cd00143">
    <property type="entry name" value="PP2Cc"/>
    <property type="match status" value="1"/>
</dbReference>
<dbReference type="Proteomes" id="UP000824229">
    <property type="component" value="Unassembled WGS sequence"/>
</dbReference>
<evidence type="ECO:0000259" key="1">
    <source>
        <dbReference type="PROSITE" id="PS51746"/>
    </source>
</evidence>
<dbReference type="AlphaFoldDB" id="A0A9E2KDM8"/>
<dbReference type="SMART" id="SM00332">
    <property type="entry name" value="PP2Cc"/>
    <property type="match status" value="1"/>
</dbReference>
<sequence length="254" mass="28247">MYAIGKVDIGKKRTRNEDSIFVSNSPVGILPNLLIVADGMGGHKAGGIASELAITSFCEYIRNHEHIDIRTREDVTILLKLGIRHANHEIFEKAKTDEAYAGMGTTFTVATVIDNIVYLAHVGDTRLYLINDRSIFQATTDHSLVQEMLEQGYISENEMNEHPQKHIITRAVGTYEKVKVDTLIYDLSKVKYLLLCSDGLTSMLTNEEIHEIIKTRDESLEEMVDGLIEAANVKGGTDNIAVVIAKKQEVNQAC</sequence>
<dbReference type="GO" id="GO:0004722">
    <property type="term" value="F:protein serine/threonine phosphatase activity"/>
    <property type="evidence" value="ECO:0007669"/>
    <property type="project" value="InterPro"/>
</dbReference>
<dbReference type="PROSITE" id="PS51746">
    <property type="entry name" value="PPM_2"/>
    <property type="match status" value="1"/>
</dbReference>
<protein>
    <submittedName>
        <fullName evidence="2">Stp1/IreP family PP2C-type Ser/Thr phosphatase</fullName>
    </submittedName>
</protein>
<dbReference type="Pfam" id="PF13672">
    <property type="entry name" value="PP2C_2"/>
    <property type="match status" value="1"/>
</dbReference>
<dbReference type="InterPro" id="IPR015655">
    <property type="entry name" value="PP2C"/>
</dbReference>
<organism evidence="2 3">
    <name type="scientific">Candidatus Cellulosilyticum pullistercoris</name>
    <dbReference type="NCBI Taxonomy" id="2838521"/>
    <lineage>
        <taxon>Bacteria</taxon>
        <taxon>Bacillati</taxon>
        <taxon>Bacillota</taxon>
        <taxon>Clostridia</taxon>
        <taxon>Lachnospirales</taxon>
        <taxon>Cellulosilyticaceae</taxon>
        <taxon>Cellulosilyticum</taxon>
    </lineage>
</organism>
<comment type="caution">
    <text evidence="2">The sequence shown here is derived from an EMBL/GenBank/DDBJ whole genome shotgun (WGS) entry which is preliminary data.</text>
</comment>
<reference evidence="2" key="1">
    <citation type="journal article" date="2021" name="PeerJ">
        <title>Extensive microbial diversity within the chicken gut microbiome revealed by metagenomics and culture.</title>
        <authorList>
            <person name="Gilroy R."/>
            <person name="Ravi A."/>
            <person name="Getino M."/>
            <person name="Pursley I."/>
            <person name="Horton D.L."/>
            <person name="Alikhan N.F."/>
            <person name="Baker D."/>
            <person name="Gharbi K."/>
            <person name="Hall N."/>
            <person name="Watson M."/>
            <person name="Adriaenssens E.M."/>
            <person name="Foster-Nyarko E."/>
            <person name="Jarju S."/>
            <person name="Secka A."/>
            <person name="Antonio M."/>
            <person name="Oren A."/>
            <person name="Chaudhuri R.R."/>
            <person name="La Ragione R."/>
            <person name="Hildebrand F."/>
            <person name="Pallen M.J."/>
        </authorList>
    </citation>
    <scope>NUCLEOTIDE SEQUENCE</scope>
    <source>
        <strain evidence="2">B5-657</strain>
    </source>
</reference>
<feature type="domain" description="PPM-type phosphatase" evidence="1">
    <location>
        <begin position="3"/>
        <end position="247"/>
    </location>
</feature>
<name>A0A9E2KDM8_9FIRM</name>
<dbReference type="SMART" id="SM00331">
    <property type="entry name" value="PP2C_SIG"/>
    <property type="match status" value="1"/>
</dbReference>
<proteinExistence type="predicted"/>
<dbReference type="PANTHER" id="PTHR13832:SF860">
    <property type="entry name" value="PROTEIN PHOSPHATASE PHPP"/>
    <property type="match status" value="1"/>
</dbReference>
<evidence type="ECO:0000313" key="3">
    <source>
        <dbReference type="Proteomes" id="UP000824229"/>
    </source>
</evidence>
<accession>A0A9E2KDM8</accession>
<dbReference type="NCBIfam" id="NF033484">
    <property type="entry name" value="Stp1_PP2C_phos"/>
    <property type="match status" value="1"/>
</dbReference>
<dbReference type="InterPro" id="IPR036457">
    <property type="entry name" value="PPM-type-like_dom_sf"/>
</dbReference>
<dbReference type="Gene3D" id="3.60.40.10">
    <property type="entry name" value="PPM-type phosphatase domain"/>
    <property type="match status" value="1"/>
</dbReference>
<reference evidence="2" key="2">
    <citation type="submission" date="2021-04" db="EMBL/GenBank/DDBJ databases">
        <authorList>
            <person name="Gilroy R."/>
        </authorList>
    </citation>
    <scope>NUCLEOTIDE SEQUENCE</scope>
    <source>
        <strain evidence="2">B5-657</strain>
    </source>
</reference>
<evidence type="ECO:0000313" key="2">
    <source>
        <dbReference type="EMBL" id="MBU3804900.1"/>
    </source>
</evidence>
<dbReference type="PANTHER" id="PTHR13832">
    <property type="entry name" value="PROTEIN PHOSPHATASE 2C"/>
    <property type="match status" value="1"/>
</dbReference>